<keyword evidence="4 6" id="KW-1133">Transmembrane helix</keyword>
<organism evidence="7 8">
    <name type="scientific">Pannus brasiliensis CCIBt3594</name>
    <dbReference type="NCBI Taxonomy" id="1427578"/>
    <lineage>
        <taxon>Bacteria</taxon>
        <taxon>Bacillati</taxon>
        <taxon>Cyanobacteriota</taxon>
        <taxon>Cyanophyceae</taxon>
        <taxon>Oscillatoriophycideae</taxon>
        <taxon>Chroococcales</taxon>
        <taxon>Microcystaceae</taxon>
        <taxon>Pannus</taxon>
    </lineage>
</organism>
<evidence type="ECO:0000256" key="6">
    <source>
        <dbReference type="SAM" id="Phobius"/>
    </source>
</evidence>
<sequence>MIGSNNWRKTAEAIAIPIAAILVSLVIFGIFCFFAGANPFGVYASIYKAAFGKWTSFQNTLIRASPLMLSALCTVLPARLGLVIIGNEGAIVMGGLGAVSVGLALSSAPPPVVQIAMALAGMLFGGIWIAIAGALRHYRGVNETISSLLMNYIAIAILNHLVNGPMRDPSSLNKPSTYPIIEANMLGTIPGTRVHYGLIYGLIACSIAYFLIQRTTFGFAARTAGGNIRAARLAGLPVGKLTTAICFLAGSCAGLAGMVEVAAVHGRANESLNANYGYGGVLVAFVARNNPLAAALVSILLGGILASGGILQREHGLPDATVLVFQGIVFLVILYSETFYGRFDIFKDKEPVTVESRQTASV</sequence>
<proteinExistence type="predicted"/>
<dbReference type="EMBL" id="JBAFSM010000009">
    <property type="protein sequence ID" value="MEG3436693.1"/>
    <property type="molecule type" value="Genomic_DNA"/>
</dbReference>
<feature type="transmembrane region" description="Helical" evidence="6">
    <location>
        <begin position="194"/>
        <end position="212"/>
    </location>
</feature>
<keyword evidence="8" id="KW-1185">Reference proteome</keyword>
<feature type="transmembrane region" description="Helical" evidence="6">
    <location>
        <begin position="147"/>
        <end position="166"/>
    </location>
</feature>
<comment type="subcellular location">
    <subcellularLocation>
        <location evidence="1">Cell membrane</location>
        <topology evidence="1">Multi-pass membrane protein</topology>
    </subcellularLocation>
</comment>
<feature type="transmembrane region" description="Helical" evidence="6">
    <location>
        <begin position="323"/>
        <end position="340"/>
    </location>
</feature>
<dbReference type="GO" id="GO:0022857">
    <property type="term" value="F:transmembrane transporter activity"/>
    <property type="evidence" value="ECO:0007669"/>
    <property type="project" value="InterPro"/>
</dbReference>
<evidence type="ECO:0000256" key="1">
    <source>
        <dbReference type="ARBA" id="ARBA00004651"/>
    </source>
</evidence>
<feature type="transmembrane region" description="Helical" evidence="6">
    <location>
        <begin position="90"/>
        <end position="109"/>
    </location>
</feature>
<evidence type="ECO:0000313" key="8">
    <source>
        <dbReference type="Proteomes" id="UP001328733"/>
    </source>
</evidence>
<protein>
    <submittedName>
        <fullName evidence="7">ABC transporter permease</fullName>
    </submittedName>
</protein>
<evidence type="ECO:0000256" key="2">
    <source>
        <dbReference type="ARBA" id="ARBA00022475"/>
    </source>
</evidence>
<keyword evidence="3 6" id="KW-0812">Transmembrane</keyword>
<feature type="transmembrane region" description="Helical" evidence="6">
    <location>
        <begin position="115"/>
        <end position="135"/>
    </location>
</feature>
<dbReference type="Proteomes" id="UP001328733">
    <property type="component" value="Unassembled WGS sequence"/>
</dbReference>
<evidence type="ECO:0000256" key="3">
    <source>
        <dbReference type="ARBA" id="ARBA00022692"/>
    </source>
</evidence>
<gene>
    <name evidence="7" type="ORF">V0288_06130</name>
</gene>
<dbReference type="InterPro" id="IPR001851">
    <property type="entry name" value="ABC_transp_permease"/>
</dbReference>
<dbReference type="PANTHER" id="PTHR47089">
    <property type="entry name" value="ABC TRANSPORTER, PERMEASE PROTEIN"/>
    <property type="match status" value="1"/>
</dbReference>
<dbReference type="AlphaFoldDB" id="A0AAW9QI10"/>
<dbReference type="GO" id="GO:0005886">
    <property type="term" value="C:plasma membrane"/>
    <property type="evidence" value="ECO:0007669"/>
    <property type="project" value="UniProtKB-SubCell"/>
</dbReference>
<keyword evidence="5 6" id="KW-0472">Membrane</keyword>
<dbReference type="CDD" id="cd06580">
    <property type="entry name" value="TM_PBP1_transp_TpRbsC_like"/>
    <property type="match status" value="1"/>
</dbReference>
<feature type="transmembrane region" description="Helical" evidence="6">
    <location>
        <begin position="57"/>
        <end position="78"/>
    </location>
</feature>
<feature type="transmembrane region" description="Helical" evidence="6">
    <location>
        <begin position="12"/>
        <end position="37"/>
    </location>
</feature>
<keyword evidence="2" id="KW-1003">Cell membrane</keyword>
<name>A0AAW9QI10_9CHRO</name>
<feature type="transmembrane region" description="Helical" evidence="6">
    <location>
        <begin position="292"/>
        <end position="311"/>
    </location>
</feature>
<accession>A0AAW9QI10</accession>
<evidence type="ECO:0000313" key="7">
    <source>
        <dbReference type="EMBL" id="MEG3436693.1"/>
    </source>
</evidence>
<dbReference type="RefSeq" id="WP_332864156.1">
    <property type="nucleotide sequence ID" value="NZ_JBAFSM010000009.1"/>
</dbReference>
<dbReference type="Pfam" id="PF02653">
    <property type="entry name" value="BPD_transp_2"/>
    <property type="match status" value="1"/>
</dbReference>
<reference evidence="7 8" key="1">
    <citation type="submission" date="2024-01" db="EMBL/GenBank/DDBJ databases">
        <title>Genomic insights into the taxonomy and metabolism of the cyanobacterium Pannus brasiliensis CCIBt3594.</title>
        <authorList>
            <person name="Machado M."/>
            <person name="Botero N.B."/>
            <person name="Andreote A.P.D."/>
            <person name="Feitosa A.M.T."/>
            <person name="Popin R."/>
            <person name="Sivonen K."/>
            <person name="Fiore M.F."/>
        </authorList>
    </citation>
    <scope>NUCLEOTIDE SEQUENCE [LARGE SCALE GENOMIC DNA]</scope>
    <source>
        <strain evidence="7 8">CCIBt3594</strain>
    </source>
</reference>
<dbReference type="PANTHER" id="PTHR47089:SF1">
    <property type="entry name" value="GUANOSINE ABC TRANSPORTER PERMEASE PROTEIN NUPP"/>
    <property type="match status" value="1"/>
</dbReference>
<comment type="caution">
    <text evidence="7">The sequence shown here is derived from an EMBL/GenBank/DDBJ whole genome shotgun (WGS) entry which is preliminary data.</text>
</comment>
<evidence type="ECO:0000256" key="5">
    <source>
        <dbReference type="ARBA" id="ARBA00023136"/>
    </source>
</evidence>
<evidence type="ECO:0000256" key="4">
    <source>
        <dbReference type="ARBA" id="ARBA00022989"/>
    </source>
</evidence>